<comment type="caution">
    <text evidence="1">The sequence shown here is derived from an EMBL/GenBank/DDBJ whole genome shotgun (WGS) entry which is preliminary data.</text>
</comment>
<evidence type="ECO:0000313" key="2">
    <source>
        <dbReference type="Proteomes" id="UP001210380"/>
    </source>
</evidence>
<organism evidence="1 2">
    <name type="scientific">Saccharopolyspora oryzae</name>
    <dbReference type="NCBI Taxonomy" id="2997343"/>
    <lineage>
        <taxon>Bacteria</taxon>
        <taxon>Bacillati</taxon>
        <taxon>Actinomycetota</taxon>
        <taxon>Actinomycetes</taxon>
        <taxon>Pseudonocardiales</taxon>
        <taxon>Pseudonocardiaceae</taxon>
        <taxon>Saccharopolyspora</taxon>
    </lineage>
</organism>
<gene>
    <name evidence="1" type="ORF">OU415_02485</name>
</gene>
<name>A0ABT4URF0_9PSEU</name>
<protein>
    <submittedName>
        <fullName evidence="1">Uncharacterized protein</fullName>
    </submittedName>
</protein>
<sequence length="70" mass="7737">MTYVKGDEVTTYHYVAHLKVERVDHVKSPGLRVLEGAARDVSEIASFAIKADSLANLRTKLSAHVTLIDE</sequence>
<dbReference type="Proteomes" id="UP001210380">
    <property type="component" value="Unassembled WGS sequence"/>
</dbReference>
<keyword evidence="2" id="KW-1185">Reference proteome</keyword>
<reference evidence="1 2" key="1">
    <citation type="submission" date="2022-11" db="EMBL/GenBank/DDBJ databases">
        <title>Draft genome sequence of Saccharopolyspora sp. WRP15-2 isolated from rhizosphere soils of wild rice in Thailand.</title>
        <authorList>
            <person name="Duangmal K."/>
            <person name="Kammanee S."/>
            <person name="Muangham S."/>
        </authorList>
    </citation>
    <scope>NUCLEOTIDE SEQUENCE [LARGE SCALE GENOMIC DNA]</scope>
    <source>
        <strain evidence="1 2">WRP15-2</strain>
    </source>
</reference>
<dbReference type="EMBL" id="JAQGLA010000002">
    <property type="protein sequence ID" value="MDA3624285.1"/>
    <property type="molecule type" value="Genomic_DNA"/>
</dbReference>
<proteinExistence type="predicted"/>
<evidence type="ECO:0000313" key="1">
    <source>
        <dbReference type="EMBL" id="MDA3624285.1"/>
    </source>
</evidence>
<dbReference type="RefSeq" id="WP_270946848.1">
    <property type="nucleotide sequence ID" value="NZ_JAQGLA010000002.1"/>
</dbReference>
<accession>A0ABT4URF0</accession>